<evidence type="ECO:0000313" key="2">
    <source>
        <dbReference type="Proteomes" id="UP001359559"/>
    </source>
</evidence>
<keyword evidence="2" id="KW-1185">Reference proteome</keyword>
<proteinExistence type="predicted"/>
<name>A0AAN9JNC0_CLITE</name>
<comment type="caution">
    <text evidence="1">The sequence shown here is derived from an EMBL/GenBank/DDBJ whole genome shotgun (WGS) entry which is preliminary data.</text>
</comment>
<protein>
    <submittedName>
        <fullName evidence="1">Uncharacterized protein</fullName>
    </submittedName>
</protein>
<organism evidence="1 2">
    <name type="scientific">Clitoria ternatea</name>
    <name type="common">Butterfly pea</name>
    <dbReference type="NCBI Taxonomy" id="43366"/>
    <lineage>
        <taxon>Eukaryota</taxon>
        <taxon>Viridiplantae</taxon>
        <taxon>Streptophyta</taxon>
        <taxon>Embryophyta</taxon>
        <taxon>Tracheophyta</taxon>
        <taxon>Spermatophyta</taxon>
        <taxon>Magnoliopsida</taxon>
        <taxon>eudicotyledons</taxon>
        <taxon>Gunneridae</taxon>
        <taxon>Pentapetalae</taxon>
        <taxon>rosids</taxon>
        <taxon>fabids</taxon>
        <taxon>Fabales</taxon>
        <taxon>Fabaceae</taxon>
        <taxon>Papilionoideae</taxon>
        <taxon>50 kb inversion clade</taxon>
        <taxon>NPAAA clade</taxon>
        <taxon>indigoferoid/millettioid clade</taxon>
        <taxon>Phaseoleae</taxon>
        <taxon>Clitoria</taxon>
    </lineage>
</organism>
<sequence length="97" mass="10996">MQRTKPSDPAKLEEIDLNCGFKFWMENVEEVNPIPDEINVQSSDSIVWKSISSFWSELAQCECWSIGARDEALFGKHELVNPSLKLEEVASNIPAEI</sequence>
<gene>
    <name evidence="1" type="ORF">RJT34_13065</name>
</gene>
<dbReference type="EMBL" id="JAYKXN010000003">
    <property type="protein sequence ID" value="KAK7302183.1"/>
    <property type="molecule type" value="Genomic_DNA"/>
</dbReference>
<accession>A0AAN9JNC0</accession>
<dbReference type="Proteomes" id="UP001359559">
    <property type="component" value="Unassembled WGS sequence"/>
</dbReference>
<dbReference type="AlphaFoldDB" id="A0AAN9JNC0"/>
<reference evidence="1 2" key="1">
    <citation type="submission" date="2024-01" db="EMBL/GenBank/DDBJ databases">
        <title>The genomes of 5 underutilized Papilionoideae crops provide insights into root nodulation and disease resistance.</title>
        <authorList>
            <person name="Yuan L."/>
        </authorList>
    </citation>
    <scope>NUCLEOTIDE SEQUENCE [LARGE SCALE GENOMIC DNA]</scope>
    <source>
        <strain evidence="1">LY-2023</strain>
        <tissue evidence="1">Leaf</tissue>
    </source>
</reference>
<evidence type="ECO:0000313" key="1">
    <source>
        <dbReference type="EMBL" id="KAK7302183.1"/>
    </source>
</evidence>